<protein>
    <submittedName>
        <fullName evidence="3">Uncharacterized protein</fullName>
    </submittedName>
</protein>
<comment type="caution">
    <text evidence="3">The sequence shown here is derived from an EMBL/GenBank/DDBJ whole genome shotgun (WGS) entry which is preliminary data.</text>
</comment>
<keyword evidence="4" id="KW-1185">Reference proteome</keyword>
<name>A0ABW9UXP3_9SPHN</name>
<organism evidence="3 4">
    <name type="scientific">Pelagerythrobacter marinus</name>
    <dbReference type="NCBI Taxonomy" id="538382"/>
    <lineage>
        <taxon>Bacteria</taxon>
        <taxon>Pseudomonadati</taxon>
        <taxon>Pseudomonadota</taxon>
        <taxon>Alphaproteobacteria</taxon>
        <taxon>Sphingomonadales</taxon>
        <taxon>Erythrobacteraceae</taxon>
        <taxon>Pelagerythrobacter</taxon>
    </lineage>
</organism>
<feature type="region of interest" description="Disordered" evidence="1">
    <location>
        <begin position="133"/>
        <end position="166"/>
    </location>
</feature>
<sequence length="166" mass="18224">MTFHARLALAAPFALALAACGETTDVDERVVETPELETPTDVTLPEVEVEYPEVPVNARTTVDYAGTYELRTRDDQVSTITLREDDTYVWRAPDGTETSGSFTWGDDESRILIEREGETQAYAVAENVLYRLPAADAPTAGERSEETTWRRSDPAPAADDQAGPAQ</sequence>
<evidence type="ECO:0000256" key="1">
    <source>
        <dbReference type="SAM" id="MobiDB-lite"/>
    </source>
</evidence>
<dbReference type="EMBL" id="WTYO01000005">
    <property type="protein sequence ID" value="MXO69586.1"/>
    <property type="molecule type" value="Genomic_DNA"/>
</dbReference>
<proteinExistence type="predicted"/>
<feature type="signal peptide" evidence="2">
    <location>
        <begin position="1"/>
        <end position="18"/>
    </location>
</feature>
<evidence type="ECO:0000313" key="3">
    <source>
        <dbReference type="EMBL" id="MXO69586.1"/>
    </source>
</evidence>
<evidence type="ECO:0000256" key="2">
    <source>
        <dbReference type="SAM" id="SignalP"/>
    </source>
</evidence>
<feature type="chain" id="PRO_5045224164" evidence="2">
    <location>
        <begin position="19"/>
        <end position="166"/>
    </location>
</feature>
<feature type="compositionally biased region" description="Basic and acidic residues" evidence="1">
    <location>
        <begin position="142"/>
        <end position="153"/>
    </location>
</feature>
<reference evidence="3 4" key="1">
    <citation type="submission" date="2019-12" db="EMBL/GenBank/DDBJ databases">
        <title>Genomic-based taxomic classification of the family Erythrobacteraceae.</title>
        <authorList>
            <person name="Xu L."/>
        </authorList>
    </citation>
    <scope>NUCLEOTIDE SEQUENCE [LARGE SCALE GENOMIC DNA]</scope>
    <source>
        <strain evidence="3 4">H32</strain>
    </source>
</reference>
<dbReference type="Proteomes" id="UP000444401">
    <property type="component" value="Unassembled WGS sequence"/>
</dbReference>
<dbReference type="PROSITE" id="PS51257">
    <property type="entry name" value="PROKAR_LIPOPROTEIN"/>
    <property type="match status" value="1"/>
</dbReference>
<feature type="compositionally biased region" description="Low complexity" evidence="1">
    <location>
        <begin position="154"/>
        <end position="166"/>
    </location>
</feature>
<dbReference type="RefSeq" id="WP_160734191.1">
    <property type="nucleotide sequence ID" value="NZ_WTYO01000005.1"/>
</dbReference>
<accession>A0ABW9UXP3</accession>
<gene>
    <name evidence="3" type="ORF">GRI72_12220</name>
</gene>
<keyword evidence="2" id="KW-0732">Signal</keyword>
<evidence type="ECO:0000313" key="4">
    <source>
        <dbReference type="Proteomes" id="UP000444401"/>
    </source>
</evidence>